<keyword evidence="1" id="KW-0732">Signal</keyword>
<organism evidence="2 3">
    <name type="scientific">Kribbella pratensis</name>
    <dbReference type="NCBI Taxonomy" id="2512112"/>
    <lineage>
        <taxon>Bacteria</taxon>
        <taxon>Bacillati</taxon>
        <taxon>Actinomycetota</taxon>
        <taxon>Actinomycetes</taxon>
        <taxon>Propionibacteriales</taxon>
        <taxon>Kribbellaceae</taxon>
        <taxon>Kribbella</taxon>
    </lineage>
</organism>
<protein>
    <recommendedName>
        <fullName evidence="4">SGNH/GDSL hydrolase family protein</fullName>
    </recommendedName>
</protein>
<evidence type="ECO:0000313" key="2">
    <source>
        <dbReference type="EMBL" id="TDW83810.1"/>
    </source>
</evidence>
<dbReference type="EMBL" id="SODU01000004">
    <property type="protein sequence ID" value="TDW83810.1"/>
    <property type="molecule type" value="Genomic_DNA"/>
</dbReference>
<reference evidence="2 3" key="1">
    <citation type="submission" date="2019-03" db="EMBL/GenBank/DDBJ databases">
        <title>Genomic Encyclopedia of Type Strains, Phase III (KMG-III): the genomes of soil and plant-associated and newly described type strains.</title>
        <authorList>
            <person name="Whitman W."/>
        </authorList>
    </citation>
    <scope>NUCLEOTIDE SEQUENCE [LARGE SCALE GENOMIC DNA]</scope>
    <source>
        <strain evidence="2 3">VKMAc-2574</strain>
    </source>
</reference>
<evidence type="ECO:0000256" key="1">
    <source>
        <dbReference type="SAM" id="SignalP"/>
    </source>
</evidence>
<proteinExistence type="predicted"/>
<keyword evidence="3" id="KW-1185">Reference proteome</keyword>
<name>A0ABY2F6G6_9ACTN</name>
<comment type="caution">
    <text evidence="2">The sequence shown here is derived from an EMBL/GenBank/DDBJ whole genome shotgun (WGS) entry which is preliminary data.</text>
</comment>
<evidence type="ECO:0000313" key="3">
    <source>
        <dbReference type="Proteomes" id="UP000295060"/>
    </source>
</evidence>
<sequence length="278" mass="29038">MTRTTKIALGAGLLGLLASLVVALTGTSGGAQAEAQTPTRHFVANLQGGTAPFALGYNLADKSSVSSLSALPTGVQAVFWLGQKCPSPADSTFKAKVDALASNPKVFAYYLSDEPHIGDCPGGPAALRSRADYIRAASGGRQKSFIVLSKVADYQPFAPANSHVDLVGLDPYPCSVANPQCDLGKIGEKVSAARAAGVPLAAIVPVYQAFGQERATSHYYNLPTATQEHAILTEWKRLVPSPVMDYTYGWGNQGSANPTLVDSSALQKVFATFFATGS</sequence>
<feature type="chain" id="PRO_5046681658" description="SGNH/GDSL hydrolase family protein" evidence="1">
    <location>
        <begin position="34"/>
        <end position="278"/>
    </location>
</feature>
<evidence type="ECO:0008006" key="4">
    <source>
        <dbReference type="Google" id="ProtNLM"/>
    </source>
</evidence>
<feature type="signal peptide" evidence="1">
    <location>
        <begin position="1"/>
        <end position="33"/>
    </location>
</feature>
<dbReference type="RefSeq" id="WP_134132040.1">
    <property type="nucleotide sequence ID" value="NZ_SODU01000004.1"/>
</dbReference>
<dbReference type="Proteomes" id="UP000295060">
    <property type="component" value="Unassembled WGS sequence"/>
</dbReference>
<accession>A0ABY2F6G6</accession>
<gene>
    <name evidence="2" type="ORF">EV137_6612</name>
</gene>